<evidence type="ECO:0000313" key="4">
    <source>
        <dbReference type="Proteomes" id="UP000659047"/>
    </source>
</evidence>
<dbReference type="Gene3D" id="3.30.2310.20">
    <property type="entry name" value="RelE-like"/>
    <property type="match status" value="1"/>
</dbReference>
<organism evidence="3 4">
    <name type="scientific">Tenebrionibacter intestinalis</name>
    <dbReference type="NCBI Taxonomy" id="2799638"/>
    <lineage>
        <taxon>Bacteria</taxon>
        <taxon>Pseudomonadati</taxon>
        <taxon>Pseudomonadota</taxon>
        <taxon>Gammaproteobacteria</taxon>
        <taxon>Enterobacterales</taxon>
        <taxon>Enterobacteriaceae</taxon>
        <taxon>Tenebrionibacter/Tenebrionicola group</taxon>
        <taxon>Tenebrionibacter</taxon>
    </lineage>
</organism>
<name>A0A8K0V4U8_9ENTR</name>
<proteinExistence type="inferred from homology"/>
<dbReference type="PANTHER" id="PTHR33755:SF6">
    <property type="entry name" value="PLASMID STABILIZATION SYSTEM PROTEIN"/>
    <property type="match status" value="1"/>
</dbReference>
<dbReference type="Pfam" id="PF05016">
    <property type="entry name" value="ParE_toxin"/>
    <property type="match status" value="1"/>
</dbReference>
<dbReference type="PANTHER" id="PTHR33755">
    <property type="entry name" value="TOXIN PARE1-RELATED"/>
    <property type="match status" value="1"/>
</dbReference>
<evidence type="ECO:0000256" key="2">
    <source>
        <dbReference type="ARBA" id="ARBA00022649"/>
    </source>
</evidence>
<dbReference type="InterPro" id="IPR035093">
    <property type="entry name" value="RelE/ParE_toxin_dom_sf"/>
</dbReference>
<protein>
    <submittedName>
        <fullName evidence="3">Type II toxin-antitoxin system RelE/ParE family toxin</fullName>
    </submittedName>
</protein>
<gene>
    <name evidence="3" type="ORF">JJB97_17570</name>
</gene>
<accession>A0A8K0V4U8</accession>
<comment type="similarity">
    <text evidence="1">Belongs to the RelE toxin family.</text>
</comment>
<comment type="caution">
    <text evidence="3">The sequence shown here is derived from an EMBL/GenBank/DDBJ whole genome shotgun (WGS) entry which is preliminary data.</text>
</comment>
<dbReference type="Proteomes" id="UP000659047">
    <property type="component" value="Unassembled WGS sequence"/>
</dbReference>
<dbReference type="InterPro" id="IPR051803">
    <property type="entry name" value="TA_system_RelE-like_toxin"/>
</dbReference>
<evidence type="ECO:0000313" key="3">
    <source>
        <dbReference type="EMBL" id="MBK4717083.1"/>
    </source>
</evidence>
<reference evidence="3" key="1">
    <citation type="submission" date="2021-01" db="EMBL/GenBank/DDBJ databases">
        <title>Intestinitalea alba gen. nov., sp. nov., a novel genus of the family Enterobacteriaceae, isolated from the gut of the plastic-eating mealworm Tenebrio molitor L.</title>
        <authorList>
            <person name="Yang Y."/>
        </authorList>
    </citation>
    <scope>NUCLEOTIDE SEQUENCE</scope>
    <source>
        <strain evidence="3">BIT-L3</strain>
    </source>
</reference>
<dbReference type="RefSeq" id="WP_238715380.1">
    <property type="nucleotide sequence ID" value="NZ_JAEPBH010000093.1"/>
</dbReference>
<keyword evidence="2" id="KW-1277">Toxin-antitoxin system</keyword>
<sequence length="109" mass="12284">MKLGISPLAEADLESIGDWIAQDNPARAVSFTEELYQQCLLIAESPVIYRERPELGQSIRSCAYGRYLILFRLLDTEVRIERVMHGSRDIARLFGESDDAAATPDSPQR</sequence>
<dbReference type="InterPro" id="IPR007712">
    <property type="entry name" value="RelE/ParE_toxin"/>
</dbReference>
<keyword evidence="4" id="KW-1185">Reference proteome</keyword>
<dbReference type="EMBL" id="JAEPBH010000093">
    <property type="protein sequence ID" value="MBK4717083.1"/>
    <property type="molecule type" value="Genomic_DNA"/>
</dbReference>
<dbReference type="AlphaFoldDB" id="A0A8K0V4U8"/>
<evidence type="ECO:0000256" key="1">
    <source>
        <dbReference type="ARBA" id="ARBA00006226"/>
    </source>
</evidence>